<dbReference type="Pfam" id="PF05065">
    <property type="entry name" value="Phage_capsid"/>
    <property type="match status" value="1"/>
</dbReference>
<dbReference type="AlphaFoldDB" id="A0A7W4ZN68"/>
<dbReference type="InterPro" id="IPR054612">
    <property type="entry name" value="Phage_capsid-like_C"/>
</dbReference>
<evidence type="ECO:0000313" key="3">
    <source>
        <dbReference type="EMBL" id="MBB3075579.1"/>
    </source>
</evidence>
<dbReference type="RefSeq" id="WP_184589852.1">
    <property type="nucleotide sequence ID" value="NZ_BMUP01000001.1"/>
</dbReference>
<comment type="caution">
    <text evidence="3">The sequence shown here is derived from an EMBL/GenBank/DDBJ whole genome shotgun (WGS) entry which is preliminary data.</text>
</comment>
<organism evidence="3 4">
    <name type="scientific">Streptomyces violarus</name>
    <dbReference type="NCBI Taxonomy" id="67380"/>
    <lineage>
        <taxon>Bacteria</taxon>
        <taxon>Bacillati</taxon>
        <taxon>Actinomycetota</taxon>
        <taxon>Actinomycetes</taxon>
        <taxon>Kitasatosporales</taxon>
        <taxon>Streptomycetaceae</taxon>
        <taxon>Streptomyces</taxon>
    </lineage>
</organism>
<evidence type="ECO:0000256" key="1">
    <source>
        <dbReference type="ARBA" id="ARBA00004328"/>
    </source>
</evidence>
<protein>
    <submittedName>
        <fullName evidence="3">HK97 family phage major capsid protein</fullName>
    </submittedName>
</protein>
<name>A0A7W4ZN68_9ACTN</name>
<dbReference type="Proteomes" id="UP000572907">
    <property type="component" value="Unassembled WGS sequence"/>
</dbReference>
<feature type="domain" description="Phage capsid-like C-terminal" evidence="2">
    <location>
        <begin position="198"/>
        <end position="452"/>
    </location>
</feature>
<dbReference type="SUPFAM" id="SSF56563">
    <property type="entry name" value="Major capsid protein gp5"/>
    <property type="match status" value="1"/>
</dbReference>
<reference evidence="3 4" key="1">
    <citation type="submission" date="2020-08" db="EMBL/GenBank/DDBJ databases">
        <title>Genomic Encyclopedia of Type Strains, Phase III (KMG-III): the genomes of soil and plant-associated and newly described type strains.</title>
        <authorList>
            <person name="Whitman W."/>
        </authorList>
    </citation>
    <scope>NUCLEOTIDE SEQUENCE [LARGE SCALE GENOMIC DNA]</scope>
    <source>
        <strain evidence="3 4">CECT 3237</strain>
    </source>
</reference>
<evidence type="ECO:0000259" key="2">
    <source>
        <dbReference type="Pfam" id="PF05065"/>
    </source>
</evidence>
<gene>
    <name evidence="3" type="ORF">FHS41_002048</name>
</gene>
<comment type="subcellular location">
    <subcellularLocation>
        <location evidence="1">Virion</location>
    </subcellularLocation>
</comment>
<dbReference type="NCBIfam" id="TIGR01554">
    <property type="entry name" value="major_cap_HK97"/>
    <property type="match status" value="1"/>
</dbReference>
<dbReference type="EMBL" id="JACHXE010000001">
    <property type="protein sequence ID" value="MBB3075579.1"/>
    <property type="molecule type" value="Genomic_DNA"/>
</dbReference>
<dbReference type="InterPro" id="IPR024455">
    <property type="entry name" value="Phage_capsid"/>
</dbReference>
<sequence>MSPRTSRRHESAESEITTIEEAREILAEIHRRNDGELDGADRERWTAAESFIQTAETRMEHLKHLARSGSIDGPHRSPQNGAQGFSVRDEAMRSIEAATKDRSFAIDSRSAERIEQLTTTPLGARWTRAGLSPKYTTAFFKALGSERGHLLWDAEEAAAFREVEAVRQEMRSMGVTGAGTEGAFQVPVAIDPTLRLDTDSVTSPIRLLADVRRVLGQEFRPLTSAHVQSEWLGEHVEVGDHTEPIAEHPIRGHRLSSFITYSFEYESSGIPNFLGELHKLLLDGYEQLTAESSWDGNGTTEPEGLYTALFGGSSVDVPDFPGLDVDTQPYLTQNSLPPRFQKNASWLADLATINNLAQAETTNGSPRYPAVGDGKPVLLRKSLHEHSIQPSDVLVYGDIKQAFTLVDFAGSFVERVPHPFGPGGRPTGDRGLLLWARHGSGLVIENAVRVYDGSPQGS</sequence>
<accession>A0A7W4ZN68</accession>
<proteinExistence type="predicted"/>
<evidence type="ECO:0000313" key="4">
    <source>
        <dbReference type="Proteomes" id="UP000572907"/>
    </source>
</evidence>
<keyword evidence="4" id="KW-1185">Reference proteome</keyword>